<reference evidence="27" key="1">
    <citation type="submission" date="2025-08" db="UniProtKB">
        <authorList>
            <consortium name="RefSeq"/>
        </authorList>
    </citation>
    <scope>IDENTIFICATION</scope>
</reference>
<sequence length="976" mass="107846">MMSLLQKPVSKFLQVLFFLLIMCFPSFFAFPPNSSATSFGAAKYAVAEGNNEAEALLKWKASLDDNHSQSVLSSWVGSSPCKWLGITCDNSGSVAYFSLPHFGLRGTLQSFNFSSFPNLLTLNLWNNSLYGTIPSQISNLTKITKLDLSDNLFTRNIPLEIGLLESLIHLDLSSNNLTGQIPSSIGNLRNLSILLFWSNKLSGSIPFSIGNLRNVYLLYFWDNKLSGSIPSSIGNMTMLTRLDLSTNNLSASVPREIGQLESLVELSLSFNNLHGSLPPEMNNLTHLKILHLFSNNFTGHLPRDLCLGGLLVNFSAGHNHFSGPIPKSLQNCTRLFRVRLEWNQLTGNISEDFGLYPNLNYVDLSHNDLSGELTWKWGGFHNLASLKLSNNNITGEIPSELGKATGLQMIDLSSNLLKGTVPKELGQLKALYNLTLHNNHLFGVVPFEIQMLSQLGALNLAFNNLGGSIPKQLGQCSNLLQLDLSHNKFTGSIPSEIGFLHFLGDLDLSGNLLAGEIPSQIGQLKQLETMNLSHNKLSGFIPTAFVDLVSLTTLDISYNELEGPIPKIKGFNEAPFEAFMNNSGLCGNASGLKPCTLLTFSSKLAKRKSNKIVILILVPLLGSLLLLGCLYFPNRKSRERISCLGERQSPHSFVVWGHEEEILHETIIQATNNFNFNNCIGKGGYGIVYQAMLPTGQVVAVKKLHPSRDGALMNLKTFRNEIRMLIDIRHRNIVKLYGFCSLIEHSFLVYEFIERGSLKMNLSSEEQAMDLDWNRRLNVAKGVANALSYLHHDCSPPIIHRDISSSNVLLDLEYEAHVSDFGTARLLMPDSTNWTSFAGTFGYTAPELAYTMRVNEKCDVYSFGVVTMEIIMGMHPGDLISSLSAPAFSSSSFSQINQHTLLKDVIDQRIPLPENPVAEGVVYIIKIAFACLLAIPQSRPTMRQVASELIARWPPLPKSFSAITLEDLMPQTTVTG</sequence>
<keyword evidence="26" id="KW-1185">Reference proteome</keyword>
<dbReference type="Proteomes" id="UP000694918">
    <property type="component" value="Unplaced"/>
</dbReference>
<dbReference type="InterPro" id="IPR032675">
    <property type="entry name" value="LRR_dom_sf"/>
</dbReference>
<dbReference type="GeneID" id="105139958"/>
<evidence type="ECO:0000256" key="17">
    <source>
        <dbReference type="ARBA" id="ARBA00023170"/>
    </source>
</evidence>
<evidence type="ECO:0000259" key="25">
    <source>
        <dbReference type="PROSITE" id="PS50011"/>
    </source>
</evidence>
<accession>A0AAJ6VBU1</accession>
<keyword evidence="9 23" id="KW-0812">Transmembrane</keyword>
<keyword evidence="11" id="KW-0677">Repeat</keyword>
<dbReference type="GO" id="GO:0016020">
    <property type="term" value="C:membrane"/>
    <property type="evidence" value="ECO:0007669"/>
    <property type="project" value="UniProtKB-SubCell"/>
</dbReference>
<gene>
    <name evidence="27" type="primary">LOC105139958</name>
</gene>
<dbReference type="KEGG" id="peu:105139958"/>
<dbReference type="Pfam" id="PF08263">
    <property type="entry name" value="LRRNT_2"/>
    <property type="match status" value="1"/>
</dbReference>
<dbReference type="PROSITE" id="PS00107">
    <property type="entry name" value="PROTEIN_KINASE_ATP"/>
    <property type="match status" value="1"/>
</dbReference>
<keyword evidence="4" id="KW-0134">Cell wall</keyword>
<keyword evidence="16 23" id="KW-0472">Membrane</keyword>
<evidence type="ECO:0000256" key="18">
    <source>
        <dbReference type="ARBA" id="ARBA00023180"/>
    </source>
</evidence>
<evidence type="ECO:0000256" key="15">
    <source>
        <dbReference type="ARBA" id="ARBA00022989"/>
    </source>
</evidence>
<dbReference type="SUPFAM" id="SSF52058">
    <property type="entry name" value="L domain-like"/>
    <property type="match status" value="2"/>
</dbReference>
<evidence type="ECO:0000256" key="22">
    <source>
        <dbReference type="PROSITE-ProRule" id="PRU10141"/>
    </source>
</evidence>
<dbReference type="Pfam" id="PF00069">
    <property type="entry name" value="Pkinase"/>
    <property type="match status" value="1"/>
</dbReference>
<evidence type="ECO:0000256" key="11">
    <source>
        <dbReference type="ARBA" id="ARBA00022737"/>
    </source>
</evidence>
<evidence type="ECO:0000256" key="10">
    <source>
        <dbReference type="ARBA" id="ARBA00022729"/>
    </source>
</evidence>
<evidence type="ECO:0000256" key="13">
    <source>
        <dbReference type="ARBA" id="ARBA00022777"/>
    </source>
</evidence>
<proteinExistence type="inferred from homology"/>
<comment type="catalytic activity">
    <reaction evidence="21">
        <text>L-seryl-[protein] + ATP = O-phospho-L-seryl-[protein] + ADP + H(+)</text>
        <dbReference type="Rhea" id="RHEA:17989"/>
        <dbReference type="Rhea" id="RHEA-COMP:9863"/>
        <dbReference type="Rhea" id="RHEA-COMP:11604"/>
        <dbReference type="ChEBI" id="CHEBI:15378"/>
        <dbReference type="ChEBI" id="CHEBI:29999"/>
        <dbReference type="ChEBI" id="CHEBI:30616"/>
        <dbReference type="ChEBI" id="CHEBI:83421"/>
        <dbReference type="ChEBI" id="CHEBI:456216"/>
        <dbReference type="EC" id="2.7.11.1"/>
    </reaction>
</comment>
<keyword evidence="5" id="KW-0723">Serine/threonine-protein kinase</keyword>
<comment type="catalytic activity">
    <reaction evidence="20">
        <text>L-threonyl-[protein] + ATP = O-phospho-L-threonyl-[protein] + ADP + H(+)</text>
        <dbReference type="Rhea" id="RHEA:46608"/>
        <dbReference type="Rhea" id="RHEA-COMP:11060"/>
        <dbReference type="Rhea" id="RHEA-COMP:11605"/>
        <dbReference type="ChEBI" id="CHEBI:15378"/>
        <dbReference type="ChEBI" id="CHEBI:30013"/>
        <dbReference type="ChEBI" id="CHEBI:30616"/>
        <dbReference type="ChEBI" id="CHEBI:61977"/>
        <dbReference type="ChEBI" id="CHEBI:456216"/>
        <dbReference type="EC" id="2.7.11.1"/>
    </reaction>
</comment>
<protein>
    <recommendedName>
        <fullName evidence="3">non-specific serine/threonine protein kinase</fullName>
        <ecNumber evidence="3">2.7.11.1</ecNumber>
    </recommendedName>
</protein>
<dbReference type="InterPro" id="IPR000719">
    <property type="entry name" value="Prot_kinase_dom"/>
</dbReference>
<dbReference type="InterPro" id="IPR011009">
    <property type="entry name" value="Kinase-like_dom_sf"/>
</dbReference>
<dbReference type="InterPro" id="IPR013210">
    <property type="entry name" value="LRR_N_plant-typ"/>
</dbReference>
<evidence type="ECO:0000256" key="8">
    <source>
        <dbReference type="ARBA" id="ARBA00022679"/>
    </source>
</evidence>
<dbReference type="GO" id="GO:0005524">
    <property type="term" value="F:ATP binding"/>
    <property type="evidence" value="ECO:0007669"/>
    <property type="project" value="UniProtKB-UniRule"/>
</dbReference>
<dbReference type="InterPro" id="IPR001611">
    <property type="entry name" value="Leu-rich_rpt"/>
</dbReference>
<comment type="similarity">
    <text evidence="19">Belongs to the polygalacturonase-inhibiting protein family.</text>
</comment>
<organism evidence="26 27">
    <name type="scientific">Populus euphratica</name>
    <name type="common">Euphrates poplar</name>
    <dbReference type="NCBI Taxonomy" id="75702"/>
    <lineage>
        <taxon>Eukaryota</taxon>
        <taxon>Viridiplantae</taxon>
        <taxon>Streptophyta</taxon>
        <taxon>Embryophyta</taxon>
        <taxon>Tracheophyta</taxon>
        <taxon>Spermatophyta</taxon>
        <taxon>Magnoliopsida</taxon>
        <taxon>eudicotyledons</taxon>
        <taxon>Gunneridae</taxon>
        <taxon>Pentapetalae</taxon>
        <taxon>rosids</taxon>
        <taxon>fabids</taxon>
        <taxon>Malpighiales</taxon>
        <taxon>Salicaceae</taxon>
        <taxon>Saliceae</taxon>
        <taxon>Populus</taxon>
    </lineage>
</organism>
<dbReference type="InterPro" id="IPR003591">
    <property type="entry name" value="Leu-rich_rpt_typical-subtyp"/>
</dbReference>
<feature type="domain" description="Protein kinase" evidence="25">
    <location>
        <begin position="674"/>
        <end position="950"/>
    </location>
</feature>
<evidence type="ECO:0000256" key="4">
    <source>
        <dbReference type="ARBA" id="ARBA00022512"/>
    </source>
</evidence>
<feature type="signal peptide" evidence="24">
    <location>
        <begin position="1"/>
        <end position="29"/>
    </location>
</feature>
<dbReference type="PANTHER" id="PTHR48005:SF70">
    <property type="entry name" value="MDIS1-INTERACTING RECEPTOR LIKE KINASE 2-LIKE"/>
    <property type="match status" value="1"/>
</dbReference>
<evidence type="ECO:0000256" key="7">
    <source>
        <dbReference type="ARBA" id="ARBA00022614"/>
    </source>
</evidence>
<comment type="subcellular location">
    <subcellularLocation>
        <location evidence="2">Membrane</location>
        <topology evidence="2">Single-pass type I membrane protein</topology>
    </subcellularLocation>
    <subcellularLocation>
        <location evidence="1">Secreted</location>
        <location evidence="1">Cell wall</location>
    </subcellularLocation>
</comment>
<keyword evidence="12 22" id="KW-0547">Nucleotide-binding</keyword>
<dbReference type="FunFam" id="3.80.10.10:FF:000400">
    <property type="entry name" value="Nuclear pore complex protein NUP107"/>
    <property type="match status" value="1"/>
</dbReference>
<dbReference type="Gene3D" id="3.30.200.20">
    <property type="entry name" value="Phosphorylase Kinase, domain 1"/>
    <property type="match status" value="1"/>
</dbReference>
<keyword evidence="13" id="KW-0418">Kinase</keyword>
<dbReference type="SMART" id="SM00369">
    <property type="entry name" value="LRR_TYP"/>
    <property type="match status" value="9"/>
</dbReference>
<dbReference type="InterPro" id="IPR008266">
    <property type="entry name" value="Tyr_kinase_AS"/>
</dbReference>
<dbReference type="Gene3D" id="3.80.10.10">
    <property type="entry name" value="Ribonuclease Inhibitor"/>
    <property type="match status" value="3"/>
</dbReference>
<evidence type="ECO:0000313" key="26">
    <source>
        <dbReference type="Proteomes" id="UP000694918"/>
    </source>
</evidence>
<dbReference type="InterPro" id="IPR017441">
    <property type="entry name" value="Protein_kinase_ATP_BS"/>
</dbReference>
<evidence type="ECO:0000256" key="19">
    <source>
        <dbReference type="ARBA" id="ARBA00038043"/>
    </source>
</evidence>
<keyword evidence="18" id="KW-0325">Glycoprotein</keyword>
<evidence type="ECO:0000256" key="2">
    <source>
        <dbReference type="ARBA" id="ARBA00004479"/>
    </source>
</evidence>
<dbReference type="SUPFAM" id="SSF56112">
    <property type="entry name" value="Protein kinase-like (PK-like)"/>
    <property type="match status" value="1"/>
</dbReference>
<keyword evidence="17" id="KW-0675">Receptor</keyword>
<evidence type="ECO:0000256" key="20">
    <source>
        <dbReference type="ARBA" id="ARBA00047899"/>
    </source>
</evidence>
<dbReference type="FunFam" id="3.30.200.20:FF:000309">
    <property type="entry name" value="Leucine-rich repeat receptor protein kinase MSP1"/>
    <property type="match status" value="1"/>
</dbReference>
<dbReference type="PROSITE" id="PS00109">
    <property type="entry name" value="PROTEIN_KINASE_TYR"/>
    <property type="match status" value="1"/>
</dbReference>
<evidence type="ECO:0000256" key="5">
    <source>
        <dbReference type="ARBA" id="ARBA00022527"/>
    </source>
</evidence>
<keyword evidence="10 24" id="KW-0732">Signal</keyword>
<evidence type="ECO:0000256" key="16">
    <source>
        <dbReference type="ARBA" id="ARBA00023136"/>
    </source>
</evidence>
<dbReference type="PROSITE" id="PS50011">
    <property type="entry name" value="PROTEIN_KINASE_DOM"/>
    <property type="match status" value="1"/>
</dbReference>
<evidence type="ECO:0000256" key="24">
    <source>
        <dbReference type="SAM" id="SignalP"/>
    </source>
</evidence>
<keyword evidence="6" id="KW-0597">Phosphoprotein</keyword>
<evidence type="ECO:0000256" key="12">
    <source>
        <dbReference type="ARBA" id="ARBA00022741"/>
    </source>
</evidence>
<dbReference type="FunFam" id="3.80.10.10:FF:000385">
    <property type="entry name" value="Leucine-rich repeat family protein"/>
    <property type="match status" value="1"/>
</dbReference>
<evidence type="ECO:0000313" key="27">
    <source>
        <dbReference type="RefSeq" id="XP_011044908.1"/>
    </source>
</evidence>
<dbReference type="RefSeq" id="XP_011044908.1">
    <property type="nucleotide sequence ID" value="XM_011046606.1"/>
</dbReference>
<dbReference type="FunFam" id="1.10.510.10:FF:000445">
    <property type="entry name" value="MDIS1-interacting receptor like kinase 2"/>
    <property type="match status" value="1"/>
</dbReference>
<evidence type="ECO:0000256" key="9">
    <source>
        <dbReference type="ARBA" id="ARBA00022692"/>
    </source>
</evidence>
<keyword evidence="15 23" id="KW-1133">Transmembrane helix</keyword>
<dbReference type="PRINTS" id="PR00019">
    <property type="entry name" value="LEURICHRPT"/>
</dbReference>
<keyword evidence="8" id="KW-0808">Transferase</keyword>
<dbReference type="AlphaFoldDB" id="A0AAJ6VBU1"/>
<name>A0AAJ6VBU1_POPEU</name>
<dbReference type="Gene3D" id="1.10.510.10">
    <property type="entry name" value="Transferase(Phosphotransferase) domain 1"/>
    <property type="match status" value="1"/>
</dbReference>
<dbReference type="GO" id="GO:0004674">
    <property type="term" value="F:protein serine/threonine kinase activity"/>
    <property type="evidence" value="ECO:0007669"/>
    <property type="project" value="UniProtKB-KW"/>
</dbReference>
<dbReference type="InterPro" id="IPR051420">
    <property type="entry name" value="Ser_Thr_Kinases_DiverseReg"/>
</dbReference>
<evidence type="ECO:0000256" key="21">
    <source>
        <dbReference type="ARBA" id="ARBA00048679"/>
    </source>
</evidence>
<dbReference type="Pfam" id="PF00560">
    <property type="entry name" value="LRR_1"/>
    <property type="match status" value="3"/>
</dbReference>
<dbReference type="FunFam" id="3.80.10.10:FF:000719">
    <property type="entry name" value="MDIS1-interacting receptor like kinase 2 isoform A"/>
    <property type="match status" value="1"/>
</dbReference>
<evidence type="ECO:0000256" key="1">
    <source>
        <dbReference type="ARBA" id="ARBA00004191"/>
    </source>
</evidence>
<evidence type="ECO:0000256" key="6">
    <source>
        <dbReference type="ARBA" id="ARBA00022553"/>
    </source>
</evidence>
<feature type="chain" id="PRO_5042510806" description="non-specific serine/threonine protein kinase" evidence="24">
    <location>
        <begin position="30"/>
        <end position="976"/>
    </location>
</feature>
<keyword evidence="14 22" id="KW-0067">ATP-binding</keyword>
<evidence type="ECO:0000256" key="23">
    <source>
        <dbReference type="SAM" id="Phobius"/>
    </source>
</evidence>
<feature type="binding site" evidence="22">
    <location>
        <position position="703"/>
    </location>
    <ligand>
        <name>ATP</name>
        <dbReference type="ChEBI" id="CHEBI:30616"/>
    </ligand>
</feature>
<evidence type="ECO:0000256" key="14">
    <source>
        <dbReference type="ARBA" id="ARBA00022840"/>
    </source>
</evidence>
<dbReference type="EC" id="2.7.11.1" evidence="3"/>
<dbReference type="PANTHER" id="PTHR48005">
    <property type="entry name" value="LEUCINE RICH REPEAT KINASE 2"/>
    <property type="match status" value="1"/>
</dbReference>
<keyword evidence="7" id="KW-0433">Leucine-rich repeat</keyword>
<feature type="transmembrane region" description="Helical" evidence="23">
    <location>
        <begin position="612"/>
        <end position="632"/>
    </location>
</feature>
<dbReference type="Pfam" id="PF13855">
    <property type="entry name" value="LRR_8"/>
    <property type="match status" value="3"/>
</dbReference>
<keyword evidence="4" id="KW-0964">Secreted</keyword>
<evidence type="ECO:0000256" key="3">
    <source>
        <dbReference type="ARBA" id="ARBA00012513"/>
    </source>
</evidence>